<dbReference type="InterPro" id="IPR022742">
    <property type="entry name" value="Hydrolase_4"/>
</dbReference>
<dbReference type="PANTHER" id="PTHR12277:SF79">
    <property type="entry name" value="XAA-PRO DIPEPTIDYL-PEPTIDASE-RELATED"/>
    <property type="match status" value="1"/>
</dbReference>
<comment type="caution">
    <text evidence="2">The sequence shown here is derived from an EMBL/GenBank/DDBJ whole genome shotgun (WGS) entry which is preliminary data.</text>
</comment>
<dbReference type="SUPFAM" id="SSF53474">
    <property type="entry name" value="alpha/beta-Hydrolases"/>
    <property type="match status" value="1"/>
</dbReference>
<accession>A0A9D7K1B0</accession>
<dbReference type="Gene3D" id="3.40.50.1820">
    <property type="entry name" value="alpha/beta hydrolase"/>
    <property type="match status" value="1"/>
</dbReference>
<dbReference type="Proteomes" id="UP000886689">
    <property type="component" value="Unassembled WGS sequence"/>
</dbReference>
<evidence type="ECO:0000259" key="1">
    <source>
        <dbReference type="Pfam" id="PF12146"/>
    </source>
</evidence>
<dbReference type="EMBL" id="JADJUC010000012">
    <property type="protein sequence ID" value="MBK8524584.1"/>
    <property type="molecule type" value="Genomic_DNA"/>
</dbReference>
<organism evidence="2 3">
    <name type="scientific">Candidatus Proximibacter danicus</name>
    <dbReference type="NCBI Taxonomy" id="2954365"/>
    <lineage>
        <taxon>Bacteria</taxon>
        <taxon>Pseudomonadati</taxon>
        <taxon>Pseudomonadota</taxon>
        <taxon>Betaproteobacteria</taxon>
        <taxon>Candidatus Proximibacter</taxon>
    </lineage>
</organism>
<dbReference type="GO" id="GO:0016787">
    <property type="term" value="F:hydrolase activity"/>
    <property type="evidence" value="ECO:0007669"/>
    <property type="project" value="UniProtKB-KW"/>
</dbReference>
<proteinExistence type="predicted"/>
<name>A0A9D7K1B0_9PROT</name>
<dbReference type="PANTHER" id="PTHR12277">
    <property type="entry name" value="ALPHA/BETA HYDROLASE DOMAIN-CONTAINING PROTEIN"/>
    <property type="match status" value="1"/>
</dbReference>
<evidence type="ECO:0000313" key="2">
    <source>
        <dbReference type="EMBL" id="MBK8524584.1"/>
    </source>
</evidence>
<dbReference type="InterPro" id="IPR029058">
    <property type="entry name" value="AB_hydrolase_fold"/>
</dbReference>
<feature type="domain" description="Serine aminopeptidase S33" evidence="1">
    <location>
        <begin position="68"/>
        <end position="173"/>
    </location>
</feature>
<protein>
    <submittedName>
        <fullName evidence="2">Alpha/beta hydrolase</fullName>
    </submittedName>
</protein>
<dbReference type="AlphaFoldDB" id="A0A9D7K1B0"/>
<gene>
    <name evidence="2" type="ORF">IPL58_11065</name>
</gene>
<sequence>MKLLASLTRILALVFVLSFAGLAMFQDHLLYAPDRVSLAEMSRGVAGAQAWPSADNFRGLVVEPSHGAARATIVVFHGNAGHAGHRGFYAEALAPLGWRVILAEYPGYGPREGGPSEARLVADAAETITAAQRAFGGQLYLLGESLGAGVVAGASAHLRHEGIAGLLLVTPWDTLAEVASHHYAWLPRSLLFWGLRDHYDSVAHLASFRGRTAVLLAERDAIVPAQFGQHLFDGLVAEKRRFVIQGADHNDWTERTDARWWAALTRWLLAAPSA</sequence>
<keyword evidence="2" id="KW-0378">Hydrolase</keyword>
<evidence type="ECO:0000313" key="3">
    <source>
        <dbReference type="Proteomes" id="UP000886689"/>
    </source>
</evidence>
<reference evidence="2" key="1">
    <citation type="submission" date="2020-10" db="EMBL/GenBank/DDBJ databases">
        <title>Connecting structure to function with the recovery of over 1000 high-quality activated sludge metagenome-assembled genomes encoding full-length rRNA genes using long-read sequencing.</title>
        <authorList>
            <person name="Singleton C.M."/>
            <person name="Petriglieri F."/>
            <person name="Kristensen J.M."/>
            <person name="Kirkegaard R.H."/>
            <person name="Michaelsen T.Y."/>
            <person name="Andersen M.H."/>
            <person name="Karst S.M."/>
            <person name="Dueholm M.S."/>
            <person name="Nielsen P.H."/>
            <person name="Albertsen M."/>
        </authorList>
    </citation>
    <scope>NUCLEOTIDE SEQUENCE</scope>
    <source>
        <strain evidence="2">Hirt_18-Q3-R61-65_BATAC.395</strain>
    </source>
</reference>
<dbReference type="Pfam" id="PF12146">
    <property type="entry name" value="Hydrolase_4"/>
    <property type="match status" value="1"/>
</dbReference>